<protein>
    <submittedName>
        <fullName evidence="2">Lipocalin-like domain-containing protein</fullName>
    </submittedName>
</protein>
<feature type="signal peptide" evidence="1">
    <location>
        <begin position="1"/>
        <end position="22"/>
    </location>
</feature>
<keyword evidence="3" id="KW-1185">Reference proteome</keyword>
<gene>
    <name evidence="2" type="ORF">NEE14_003220</name>
</gene>
<dbReference type="EMBL" id="CP146284">
    <property type="protein sequence ID" value="WWV67015.1"/>
    <property type="molecule type" value="Genomic_DNA"/>
</dbReference>
<evidence type="ECO:0000313" key="2">
    <source>
        <dbReference type="EMBL" id="WWV67015.1"/>
    </source>
</evidence>
<accession>A0ABZ2IUH0</accession>
<sequence>MKKRLIIAASVLIALSACDTMSTDLEGKWQLNQIECGGEISAVDTVWYNFQTTLFQYQIYDRSSDRYRYSYGYNFYEGDQLKLQLLSDPHPVGEFLPYTDWQEATRNFCVEKVTHKQLILSSEGKKYIFKKF</sequence>
<dbReference type="PROSITE" id="PS51257">
    <property type="entry name" value="PROKAR_LIPOPROTEIN"/>
    <property type="match status" value="1"/>
</dbReference>
<evidence type="ECO:0000313" key="3">
    <source>
        <dbReference type="Proteomes" id="UP001320603"/>
    </source>
</evidence>
<proteinExistence type="predicted"/>
<name>A0ABZ2IUH0_9BACT</name>
<organism evidence="2 3">
    <name type="scientific">Parabacteroides absconsus</name>
    <dbReference type="NCBI Taxonomy" id="2951805"/>
    <lineage>
        <taxon>Bacteria</taxon>
        <taxon>Pseudomonadati</taxon>
        <taxon>Bacteroidota</taxon>
        <taxon>Bacteroidia</taxon>
        <taxon>Bacteroidales</taxon>
        <taxon>Tannerellaceae</taxon>
        <taxon>Parabacteroides</taxon>
    </lineage>
</organism>
<dbReference type="Proteomes" id="UP001320603">
    <property type="component" value="Chromosome"/>
</dbReference>
<feature type="chain" id="PRO_5045977813" evidence="1">
    <location>
        <begin position="23"/>
        <end position="132"/>
    </location>
</feature>
<dbReference type="RefSeq" id="WP_251966402.1">
    <property type="nucleotide sequence ID" value="NZ_CP146284.1"/>
</dbReference>
<keyword evidence="1" id="KW-0732">Signal</keyword>
<dbReference type="Gene3D" id="2.40.128.280">
    <property type="match status" value="1"/>
</dbReference>
<reference evidence="2 3" key="1">
    <citation type="submission" date="2024-02" db="EMBL/GenBank/DDBJ databases">
        <title>Whole genome sequencing of Parabacteroides sp. AD58.</title>
        <authorList>
            <person name="Chaplin A.V."/>
            <person name="Pikina A.P."/>
            <person name="Sokolova S.R."/>
            <person name="Korostin D.O."/>
            <person name="Efimov B.A."/>
        </authorList>
    </citation>
    <scope>NUCLEOTIDE SEQUENCE [LARGE SCALE GENOMIC DNA]</scope>
    <source>
        <strain evidence="2 3">AD58</strain>
    </source>
</reference>
<evidence type="ECO:0000256" key="1">
    <source>
        <dbReference type="SAM" id="SignalP"/>
    </source>
</evidence>